<organism evidence="10 11">
    <name type="scientific">Anaerobiospirillum thomasii</name>
    <dbReference type="NCBI Taxonomy" id="179995"/>
    <lineage>
        <taxon>Bacteria</taxon>
        <taxon>Pseudomonadati</taxon>
        <taxon>Pseudomonadota</taxon>
        <taxon>Gammaproteobacteria</taxon>
        <taxon>Aeromonadales</taxon>
        <taxon>Succinivibrionaceae</taxon>
        <taxon>Anaerobiospirillum</taxon>
    </lineage>
</organism>
<dbReference type="InterPro" id="IPR033942">
    <property type="entry name" value="IMPase"/>
</dbReference>
<keyword evidence="5 9" id="KW-0378">Hydrolase</keyword>
<keyword evidence="4 8" id="KW-0479">Metal-binding</keyword>
<dbReference type="CDD" id="cd01639">
    <property type="entry name" value="IMPase"/>
    <property type="match status" value="1"/>
</dbReference>
<dbReference type="GO" id="GO:0007165">
    <property type="term" value="P:signal transduction"/>
    <property type="evidence" value="ECO:0007669"/>
    <property type="project" value="TreeGrafter"/>
</dbReference>
<evidence type="ECO:0000256" key="8">
    <source>
        <dbReference type="PIRSR" id="PIRSR600760-2"/>
    </source>
</evidence>
<sequence length="267" mass="29019">MHPMLNIAVRAARAAGNIIARNLGNNSQFSVTEKQRGDLVTDIDRECENTITSTLLKSYRDHCVVGEESGMSGNADSPYKWIIDPIDGTQNFVQGVPHVAVSIALRHNDKAVVGVIFNPFTNEMFTASKGDGAALNGRRIRVAGRDSLENAVVATAMPVRYRERMKAYMPVFERLVDATADIRRSGAASLDLAYVACGRFDGYLEQGLKVWDFAAGELLVREAGGIITDFAGTPNYSKTGNVLCGNPNIVRGLLKVTDPQTLDSILR</sequence>
<name>A0A2X0VCM2_9GAMM</name>
<dbReference type="EC" id="3.1.3.25" evidence="9"/>
<feature type="binding site" evidence="8">
    <location>
        <position position="87"/>
    </location>
    <ligand>
        <name>Mg(2+)</name>
        <dbReference type="ChEBI" id="CHEBI:18420"/>
        <label>1</label>
        <note>catalytic</note>
    </ligand>
</feature>
<evidence type="ECO:0000256" key="3">
    <source>
        <dbReference type="ARBA" id="ARBA00009759"/>
    </source>
</evidence>
<evidence type="ECO:0000256" key="5">
    <source>
        <dbReference type="ARBA" id="ARBA00022801"/>
    </source>
</evidence>
<evidence type="ECO:0000256" key="2">
    <source>
        <dbReference type="ARBA" id="ARBA00001946"/>
    </source>
</evidence>
<dbReference type="Gene3D" id="3.30.540.10">
    <property type="entry name" value="Fructose-1,6-Bisphosphatase, subunit A, domain 1"/>
    <property type="match status" value="1"/>
</dbReference>
<dbReference type="PANTHER" id="PTHR20854:SF4">
    <property type="entry name" value="INOSITOL-1-MONOPHOSPHATASE-RELATED"/>
    <property type="match status" value="1"/>
</dbReference>
<dbReference type="OrthoDB" id="9785695at2"/>
<dbReference type="AlphaFoldDB" id="A0A2X0VCM2"/>
<dbReference type="FunFam" id="3.30.540.10:FF:000003">
    <property type="entry name" value="Inositol-1-monophosphatase"/>
    <property type="match status" value="1"/>
</dbReference>
<keyword evidence="7 8" id="KW-0460">Magnesium</keyword>
<keyword evidence="6" id="KW-0889">Transcription antitermination</keyword>
<protein>
    <recommendedName>
        <fullName evidence="9">Inositol-1-monophosphatase</fullName>
        <ecNumber evidence="9">3.1.3.25</ecNumber>
    </recommendedName>
</protein>
<evidence type="ECO:0000313" key="11">
    <source>
        <dbReference type="Proteomes" id="UP000250086"/>
    </source>
</evidence>
<dbReference type="GO" id="GO:0008934">
    <property type="term" value="F:inositol monophosphate 1-phosphatase activity"/>
    <property type="evidence" value="ECO:0007669"/>
    <property type="project" value="InterPro"/>
</dbReference>
<comment type="cofactor">
    <cofactor evidence="2 8 9">
        <name>Mg(2+)</name>
        <dbReference type="ChEBI" id="CHEBI:18420"/>
    </cofactor>
</comment>
<dbReference type="PRINTS" id="PR01959">
    <property type="entry name" value="SBIMPHPHTASE"/>
</dbReference>
<evidence type="ECO:0000256" key="7">
    <source>
        <dbReference type="ARBA" id="ARBA00022842"/>
    </source>
</evidence>
<evidence type="ECO:0000313" key="10">
    <source>
        <dbReference type="EMBL" id="SPT70956.1"/>
    </source>
</evidence>
<feature type="binding site" evidence="8">
    <location>
        <position position="84"/>
    </location>
    <ligand>
        <name>Mg(2+)</name>
        <dbReference type="ChEBI" id="CHEBI:18420"/>
        <label>1</label>
        <note>catalytic</note>
    </ligand>
</feature>
<dbReference type="SUPFAM" id="SSF56655">
    <property type="entry name" value="Carbohydrate phosphatase"/>
    <property type="match status" value="1"/>
</dbReference>
<dbReference type="RefSeq" id="WP_113744968.1">
    <property type="nucleotide sequence ID" value="NZ_UAPU01000005.1"/>
</dbReference>
<dbReference type="InterPro" id="IPR000760">
    <property type="entry name" value="Inositol_monophosphatase-like"/>
</dbReference>
<feature type="binding site" evidence="8">
    <location>
        <position position="212"/>
    </location>
    <ligand>
        <name>Mg(2+)</name>
        <dbReference type="ChEBI" id="CHEBI:18420"/>
        <label>1</label>
        <note>catalytic</note>
    </ligand>
</feature>
<evidence type="ECO:0000256" key="6">
    <source>
        <dbReference type="ARBA" id="ARBA00022814"/>
    </source>
</evidence>
<dbReference type="GO" id="GO:0046854">
    <property type="term" value="P:phosphatidylinositol phosphate biosynthetic process"/>
    <property type="evidence" value="ECO:0007669"/>
    <property type="project" value="InterPro"/>
</dbReference>
<comment type="catalytic activity">
    <reaction evidence="1 9">
        <text>a myo-inositol phosphate + H2O = myo-inositol + phosphate</text>
        <dbReference type="Rhea" id="RHEA:24056"/>
        <dbReference type="ChEBI" id="CHEBI:15377"/>
        <dbReference type="ChEBI" id="CHEBI:17268"/>
        <dbReference type="ChEBI" id="CHEBI:43474"/>
        <dbReference type="ChEBI" id="CHEBI:84139"/>
        <dbReference type="EC" id="3.1.3.25"/>
    </reaction>
</comment>
<proteinExistence type="inferred from homology"/>
<comment type="similarity">
    <text evidence="3 9">Belongs to the inositol monophosphatase superfamily.</text>
</comment>
<dbReference type="PANTHER" id="PTHR20854">
    <property type="entry name" value="INOSITOL MONOPHOSPHATASE"/>
    <property type="match status" value="1"/>
</dbReference>
<evidence type="ECO:0000256" key="9">
    <source>
        <dbReference type="RuleBase" id="RU364068"/>
    </source>
</evidence>
<keyword evidence="6" id="KW-0804">Transcription</keyword>
<dbReference type="GO" id="GO:0031564">
    <property type="term" value="P:transcription antitermination"/>
    <property type="evidence" value="ECO:0007669"/>
    <property type="project" value="UniProtKB-KW"/>
</dbReference>
<reference evidence="10 11" key="1">
    <citation type="submission" date="2018-06" db="EMBL/GenBank/DDBJ databases">
        <authorList>
            <consortium name="Pathogen Informatics"/>
            <person name="Doyle S."/>
        </authorList>
    </citation>
    <scope>NUCLEOTIDE SEQUENCE [LARGE SCALE GENOMIC DNA]</scope>
    <source>
        <strain evidence="10 11">NCTC13093</strain>
    </source>
</reference>
<dbReference type="Gene3D" id="3.40.190.80">
    <property type="match status" value="1"/>
</dbReference>
<accession>A0A2X0VCM2</accession>
<dbReference type="EMBL" id="UAPV01000001">
    <property type="protein sequence ID" value="SPT70956.1"/>
    <property type="molecule type" value="Genomic_DNA"/>
</dbReference>
<evidence type="ECO:0000256" key="1">
    <source>
        <dbReference type="ARBA" id="ARBA00001033"/>
    </source>
</evidence>
<dbReference type="PRINTS" id="PR00377">
    <property type="entry name" value="IMPHPHTASES"/>
</dbReference>
<evidence type="ECO:0000256" key="4">
    <source>
        <dbReference type="ARBA" id="ARBA00022723"/>
    </source>
</evidence>
<keyword evidence="6" id="KW-0805">Transcription regulation</keyword>
<dbReference type="Pfam" id="PF00459">
    <property type="entry name" value="Inositol_P"/>
    <property type="match status" value="1"/>
</dbReference>
<dbReference type="InterPro" id="IPR022337">
    <property type="entry name" value="Inositol_monophosphatase_SuhB"/>
</dbReference>
<gene>
    <name evidence="10" type="primary">suhB</name>
    <name evidence="10" type="ORF">NCTC13093_02383</name>
</gene>
<dbReference type="InterPro" id="IPR020550">
    <property type="entry name" value="Inositol_monophosphatase_CS"/>
</dbReference>
<feature type="binding site" evidence="8">
    <location>
        <position position="86"/>
    </location>
    <ligand>
        <name>Mg(2+)</name>
        <dbReference type="ChEBI" id="CHEBI:18420"/>
        <label>1</label>
        <note>catalytic</note>
    </ligand>
</feature>
<keyword evidence="11" id="KW-1185">Reference proteome</keyword>
<dbReference type="GO" id="GO:0046872">
    <property type="term" value="F:metal ion binding"/>
    <property type="evidence" value="ECO:0007669"/>
    <property type="project" value="UniProtKB-KW"/>
</dbReference>
<feature type="binding site" evidence="8">
    <location>
        <position position="67"/>
    </location>
    <ligand>
        <name>Mg(2+)</name>
        <dbReference type="ChEBI" id="CHEBI:18420"/>
        <label>1</label>
        <note>catalytic</note>
    </ligand>
</feature>
<dbReference type="Proteomes" id="UP000250086">
    <property type="component" value="Unassembled WGS sequence"/>
</dbReference>
<dbReference type="GO" id="GO:0006020">
    <property type="term" value="P:inositol metabolic process"/>
    <property type="evidence" value="ECO:0007669"/>
    <property type="project" value="TreeGrafter"/>
</dbReference>
<dbReference type="PROSITE" id="PS00630">
    <property type="entry name" value="IMP_2"/>
    <property type="match status" value="1"/>
</dbReference>